<gene>
    <name evidence="1" type="ordered locus">TVNIR_1820</name>
</gene>
<evidence type="ECO:0000313" key="2">
    <source>
        <dbReference type="Proteomes" id="UP000010809"/>
    </source>
</evidence>
<keyword evidence="2" id="KW-1185">Reference proteome</keyword>
<accession>L0DYQ0</accession>
<organism evidence="1 2">
    <name type="scientific">Thioalkalivibrio nitratireducens (strain DSM 14787 / UNIQEM 213 / ALEN2)</name>
    <dbReference type="NCBI Taxonomy" id="1255043"/>
    <lineage>
        <taxon>Bacteria</taxon>
        <taxon>Pseudomonadati</taxon>
        <taxon>Pseudomonadota</taxon>
        <taxon>Gammaproteobacteria</taxon>
        <taxon>Chromatiales</taxon>
        <taxon>Ectothiorhodospiraceae</taxon>
        <taxon>Thioalkalivibrio</taxon>
    </lineage>
</organism>
<proteinExistence type="predicted"/>
<dbReference type="AlphaFoldDB" id="L0DYQ0"/>
<dbReference type="PATRIC" id="fig|1255043.3.peg.1842"/>
<protein>
    <submittedName>
        <fullName evidence="1">Uncharacterized protein</fullName>
    </submittedName>
</protein>
<dbReference type="STRING" id="1255043.TVNIR_1820"/>
<dbReference type="KEGG" id="tni:TVNIR_1820"/>
<dbReference type="Proteomes" id="UP000010809">
    <property type="component" value="Chromosome"/>
</dbReference>
<reference evidence="1" key="1">
    <citation type="submission" date="2015-12" db="EMBL/GenBank/DDBJ databases">
        <authorList>
            <person name="Tikhonova T.V."/>
            <person name="Pavlov A.R."/>
            <person name="Beletsky A.V."/>
            <person name="Mardanov A.V."/>
            <person name="Sorokin D.Y."/>
            <person name="Ravin N.V."/>
            <person name="Popov V.O."/>
        </authorList>
    </citation>
    <scope>NUCLEOTIDE SEQUENCE</scope>
    <source>
        <strain evidence="1">DSM 14787</strain>
    </source>
</reference>
<name>L0DYQ0_THIND</name>
<sequence length="42" mass="4647">MGASTRAQPYISRWDYKGFSVVFEGSLVLHSVVHEPNCPLAP</sequence>
<dbReference type="EMBL" id="CP003989">
    <property type="protein sequence ID" value="AGA33481.1"/>
    <property type="molecule type" value="Genomic_DNA"/>
</dbReference>
<dbReference type="HOGENOM" id="CLU_3259149_0_0_6"/>
<evidence type="ECO:0000313" key="1">
    <source>
        <dbReference type="EMBL" id="AGA33481.1"/>
    </source>
</evidence>